<organism evidence="3 4">
    <name type="scientific">Faecalicatena fissicatena</name>
    <dbReference type="NCBI Taxonomy" id="290055"/>
    <lineage>
        <taxon>Bacteria</taxon>
        <taxon>Bacillati</taxon>
        <taxon>Bacillota</taxon>
        <taxon>Clostridia</taxon>
        <taxon>Lachnospirales</taxon>
        <taxon>Lachnospiraceae</taxon>
        <taxon>Faecalicatena</taxon>
    </lineage>
</organism>
<dbReference type="Pfam" id="PF09546">
    <property type="entry name" value="Spore_III_AE"/>
    <property type="match status" value="1"/>
</dbReference>
<name>A0ABS2E573_9FIRM</name>
<dbReference type="InterPro" id="IPR014194">
    <property type="entry name" value="Spore_III_AE"/>
</dbReference>
<feature type="transmembrane region" description="Helical" evidence="1">
    <location>
        <begin position="152"/>
        <end position="172"/>
    </location>
</feature>
<feature type="transmembrane region" description="Helical" evidence="1">
    <location>
        <begin position="209"/>
        <end position="235"/>
    </location>
</feature>
<keyword evidence="4" id="KW-1185">Reference proteome</keyword>
<keyword evidence="1" id="KW-0812">Transmembrane</keyword>
<feature type="transmembrane region" description="Helical" evidence="1">
    <location>
        <begin position="323"/>
        <end position="356"/>
    </location>
</feature>
<dbReference type="EMBL" id="JACLYY010000001">
    <property type="protein sequence ID" value="MBM6736768.1"/>
    <property type="molecule type" value="Genomic_DNA"/>
</dbReference>
<evidence type="ECO:0000256" key="2">
    <source>
        <dbReference type="SAM" id="SignalP"/>
    </source>
</evidence>
<protein>
    <submittedName>
        <fullName evidence="3">Stage III sporulation protein AE</fullName>
    </submittedName>
</protein>
<keyword evidence="1" id="KW-1133">Transmembrane helix</keyword>
<dbReference type="Proteomes" id="UP000716906">
    <property type="component" value="Unassembled WGS sequence"/>
</dbReference>
<keyword evidence="2" id="KW-0732">Signal</keyword>
<feature type="transmembrane region" description="Helical" evidence="1">
    <location>
        <begin position="120"/>
        <end position="140"/>
    </location>
</feature>
<dbReference type="RefSeq" id="WP_205155616.1">
    <property type="nucleotide sequence ID" value="NZ_JACLYY010000001.1"/>
</dbReference>
<feature type="signal peptide" evidence="2">
    <location>
        <begin position="1"/>
        <end position="39"/>
    </location>
</feature>
<evidence type="ECO:0000256" key="1">
    <source>
        <dbReference type="SAM" id="Phobius"/>
    </source>
</evidence>
<proteinExistence type="predicted"/>
<evidence type="ECO:0000313" key="3">
    <source>
        <dbReference type="EMBL" id="MBM6736768.1"/>
    </source>
</evidence>
<comment type="caution">
    <text evidence="3">The sequence shown here is derived from an EMBL/GenBank/DDBJ whole genome shotgun (WGS) entry which is preliminary data.</text>
</comment>
<accession>A0ABS2E573</accession>
<feature type="transmembrane region" description="Helical" evidence="1">
    <location>
        <begin position="377"/>
        <end position="398"/>
    </location>
</feature>
<keyword evidence="1" id="KW-0472">Membrane</keyword>
<feature type="chain" id="PRO_5046581874" evidence="2">
    <location>
        <begin position="40"/>
        <end position="403"/>
    </location>
</feature>
<gene>
    <name evidence="3" type="ORF">H7U36_01405</name>
</gene>
<sequence>MSHRRKGSRLPLRRLCLLLPVLVCCLLACCLLAPARSLAADTEEKEQMQTTDRAEEILEEELELDQINETLEEIFPDEKLDFGETVRAVITGDLSVSVDLLGRLISDQLFHALEVNRESLIHMVLIAVIAAVFANFAEVFQARQISEISFYVLYMLMIALCLGAFQSAAAWVEDGIGLLTEFMKALCPVYFIAVSLAKGSMTAAAFYNLALFVILLVEVFMVKLLLPALHVYMMIKVLNYLSQEEYLSRFIELIETIVSWTLKTLLALVIGLNTIQGLIAPAVDSVKRSVLTRGVEAIPGVGDAIGGTAEVILGTAVVVKNGIGIAGVIICFALCMVPLVQAGLMVLMYKLAAAVLQPVSDKRLIGCIGGMADACQLLMRLIFTAGMLFLLTVAIVAATTNSG</sequence>
<evidence type="ECO:0000313" key="4">
    <source>
        <dbReference type="Proteomes" id="UP000716906"/>
    </source>
</evidence>
<reference evidence="3 4" key="1">
    <citation type="journal article" date="2021" name="Sci. Rep.">
        <title>The distribution of antibiotic resistance genes in chicken gut microbiota commensals.</title>
        <authorList>
            <person name="Juricova H."/>
            <person name="Matiasovicova J."/>
            <person name="Kubasova T."/>
            <person name="Cejkova D."/>
            <person name="Rychlik I."/>
        </authorList>
    </citation>
    <scope>NUCLEOTIDE SEQUENCE [LARGE SCALE GENOMIC DNA]</scope>
    <source>
        <strain evidence="3 4">An773</strain>
    </source>
</reference>